<dbReference type="Proteomes" id="UP000225277">
    <property type="component" value="Unassembled WGS sequence"/>
</dbReference>
<dbReference type="EMBL" id="FJUY01000009">
    <property type="protein sequence ID" value="CZT20648.1"/>
    <property type="molecule type" value="Genomic_DNA"/>
</dbReference>
<name>A0A2D3UYV5_9PEZI</name>
<evidence type="ECO:0000313" key="2">
    <source>
        <dbReference type="Proteomes" id="UP000225277"/>
    </source>
</evidence>
<sequence>MASTTPPDTSAHNLASPASEPSVLMNLIHDLACQVSSLRDQVKDATMRALVTVEQAEDQHLAHPSLYQRAHGATLANEPPGIHQLYWSHRSRVRQRQHKDEVAVEKLRGDHNELVKKSSTVLDQVSDVHKEMLKESKAVRVELEQVGGNIESLEKIVNCRIHVVGDGEGE</sequence>
<protein>
    <submittedName>
        <fullName evidence="1">Uncharacterized protein</fullName>
    </submittedName>
</protein>
<organism evidence="1 2">
    <name type="scientific">Ramularia collo-cygni</name>
    <dbReference type="NCBI Taxonomy" id="112498"/>
    <lineage>
        <taxon>Eukaryota</taxon>
        <taxon>Fungi</taxon>
        <taxon>Dikarya</taxon>
        <taxon>Ascomycota</taxon>
        <taxon>Pezizomycotina</taxon>
        <taxon>Dothideomycetes</taxon>
        <taxon>Dothideomycetidae</taxon>
        <taxon>Mycosphaerellales</taxon>
        <taxon>Mycosphaerellaceae</taxon>
        <taxon>Ramularia</taxon>
    </lineage>
</organism>
<accession>A0A2D3UYV5</accession>
<reference evidence="1 2" key="1">
    <citation type="submission" date="2016-03" db="EMBL/GenBank/DDBJ databases">
        <authorList>
            <person name="Ploux O."/>
        </authorList>
    </citation>
    <scope>NUCLEOTIDE SEQUENCE [LARGE SCALE GENOMIC DNA]</scope>
    <source>
        <strain evidence="1 2">URUG2</strain>
    </source>
</reference>
<proteinExistence type="predicted"/>
<gene>
    <name evidence="1" type="ORF">RCC_06506</name>
</gene>
<keyword evidence="2" id="KW-1185">Reference proteome</keyword>
<evidence type="ECO:0000313" key="1">
    <source>
        <dbReference type="EMBL" id="CZT20648.1"/>
    </source>
</evidence>
<dbReference type="RefSeq" id="XP_023627537.1">
    <property type="nucleotide sequence ID" value="XM_023771769.1"/>
</dbReference>
<dbReference type="GeneID" id="35601642"/>
<dbReference type="AlphaFoldDB" id="A0A2D3UYV5"/>